<dbReference type="CDD" id="cd08512">
    <property type="entry name" value="PBP2_NikA_DppA_OppA_like_7"/>
    <property type="match status" value="1"/>
</dbReference>
<dbReference type="Gene3D" id="3.10.105.10">
    <property type="entry name" value="Dipeptide-binding Protein, Domain 3"/>
    <property type="match status" value="1"/>
</dbReference>
<dbReference type="Gene3D" id="3.40.190.10">
    <property type="entry name" value="Periplasmic binding protein-like II"/>
    <property type="match status" value="1"/>
</dbReference>
<name>A0A5C8PSC5_9HYPH</name>
<evidence type="ECO:0000256" key="4">
    <source>
        <dbReference type="ARBA" id="ARBA00022729"/>
    </source>
</evidence>
<dbReference type="InterPro" id="IPR039424">
    <property type="entry name" value="SBP_5"/>
</dbReference>
<evidence type="ECO:0000313" key="6">
    <source>
        <dbReference type="EMBL" id="TXL78797.1"/>
    </source>
</evidence>
<evidence type="ECO:0000256" key="1">
    <source>
        <dbReference type="ARBA" id="ARBA00004418"/>
    </source>
</evidence>
<evidence type="ECO:0000256" key="2">
    <source>
        <dbReference type="ARBA" id="ARBA00005695"/>
    </source>
</evidence>
<keyword evidence="7" id="KW-1185">Reference proteome</keyword>
<sequence>MKGQKDRAFPNSPLATEVERRAFLKYAGAGMGGVALSPFLAALNQAAAADSCETVPADKSKMDYTFTAAYAASPPAIDEVAFTMEVENLMALTYGGDFMQYKPVSGQSPGVCVADMGAPGNEGVIGRWVDKWEGSADFKTWTFHIRPGIKSWAGNEMTSADITWTWQRAFEMKAVRYFFAKAMFLDKPDDIEVIDKYTVRFHLQKPSPVILKLMAMSYYGGPFDATEAKKHATAGDPWAKNWLKSNDAGFGPYHIVKNIPGQEMELTRNENYQPKPPIKRILIRVVPDAATRMALIERGALDYAMRLPERSLQALAKNPAVQIVRARANFIPYIGPVATNEIMAKTKVRQAMAWATPYDEIREKVYFNQGTPIKSITPAIFPNYTDRFWVYKRDPARAKALLAEAGYPNGFDLKLSFDNSIEEMSEAAVLIKAAYDSVGIRTTLDPLPAAVYSERKVKRQLMCQVDNFQWPWIADTGYTGWVYLGNPETTVNNSVYFNHPEFNRLVTDMMQMPLGEERTKMDLRVQELAAEEVPWIFLVEPGWREALKKEWTNFHWYPDNNLHFEWLYKA</sequence>
<dbReference type="Pfam" id="PF00496">
    <property type="entry name" value="SBP_bac_5"/>
    <property type="match status" value="1"/>
</dbReference>
<dbReference type="GO" id="GO:0015833">
    <property type="term" value="P:peptide transport"/>
    <property type="evidence" value="ECO:0007669"/>
    <property type="project" value="TreeGrafter"/>
</dbReference>
<protein>
    <submittedName>
        <fullName evidence="6">ABC transporter substrate-binding protein</fullName>
    </submittedName>
</protein>
<dbReference type="SUPFAM" id="SSF53850">
    <property type="entry name" value="Periplasmic binding protein-like II"/>
    <property type="match status" value="1"/>
</dbReference>
<dbReference type="PROSITE" id="PS51318">
    <property type="entry name" value="TAT"/>
    <property type="match status" value="1"/>
</dbReference>
<proteinExistence type="inferred from homology"/>
<dbReference type="RefSeq" id="WP_147846268.1">
    <property type="nucleotide sequence ID" value="NZ_VDUZ01000006.1"/>
</dbReference>
<feature type="domain" description="Solute-binding protein family 5" evidence="5">
    <location>
        <begin position="127"/>
        <end position="475"/>
    </location>
</feature>
<dbReference type="Proteomes" id="UP000321638">
    <property type="component" value="Unassembled WGS sequence"/>
</dbReference>
<dbReference type="Gene3D" id="3.90.76.10">
    <property type="entry name" value="Dipeptide-binding Protein, Domain 1"/>
    <property type="match status" value="1"/>
</dbReference>
<accession>A0A5C8PSC5</accession>
<comment type="subcellular location">
    <subcellularLocation>
        <location evidence="1">Periplasm</location>
    </subcellularLocation>
</comment>
<dbReference type="GO" id="GO:1904680">
    <property type="term" value="F:peptide transmembrane transporter activity"/>
    <property type="evidence" value="ECO:0007669"/>
    <property type="project" value="TreeGrafter"/>
</dbReference>
<keyword evidence="3" id="KW-0813">Transport</keyword>
<dbReference type="PANTHER" id="PTHR30290:SF10">
    <property type="entry name" value="PERIPLASMIC OLIGOPEPTIDE-BINDING PROTEIN-RELATED"/>
    <property type="match status" value="1"/>
</dbReference>
<dbReference type="OrthoDB" id="9803988at2"/>
<dbReference type="PANTHER" id="PTHR30290">
    <property type="entry name" value="PERIPLASMIC BINDING COMPONENT OF ABC TRANSPORTER"/>
    <property type="match status" value="1"/>
</dbReference>
<dbReference type="EMBL" id="VDUZ01000006">
    <property type="protein sequence ID" value="TXL78797.1"/>
    <property type="molecule type" value="Genomic_DNA"/>
</dbReference>
<comment type="caution">
    <text evidence="6">The sequence shown here is derived from an EMBL/GenBank/DDBJ whole genome shotgun (WGS) entry which is preliminary data.</text>
</comment>
<comment type="similarity">
    <text evidence="2">Belongs to the bacterial solute-binding protein 5 family.</text>
</comment>
<dbReference type="GO" id="GO:0030313">
    <property type="term" value="C:cell envelope"/>
    <property type="evidence" value="ECO:0007669"/>
    <property type="project" value="UniProtKB-SubCell"/>
</dbReference>
<evidence type="ECO:0000256" key="3">
    <source>
        <dbReference type="ARBA" id="ARBA00022448"/>
    </source>
</evidence>
<gene>
    <name evidence="6" type="ORF">FHP25_07325</name>
</gene>
<evidence type="ECO:0000313" key="7">
    <source>
        <dbReference type="Proteomes" id="UP000321638"/>
    </source>
</evidence>
<organism evidence="6 7">
    <name type="scientific">Vineibacter terrae</name>
    <dbReference type="NCBI Taxonomy" id="2586908"/>
    <lineage>
        <taxon>Bacteria</taxon>
        <taxon>Pseudomonadati</taxon>
        <taxon>Pseudomonadota</taxon>
        <taxon>Alphaproteobacteria</taxon>
        <taxon>Hyphomicrobiales</taxon>
        <taxon>Vineibacter</taxon>
    </lineage>
</organism>
<dbReference type="InterPro" id="IPR006311">
    <property type="entry name" value="TAT_signal"/>
</dbReference>
<dbReference type="AlphaFoldDB" id="A0A5C8PSC5"/>
<dbReference type="InterPro" id="IPR000914">
    <property type="entry name" value="SBP_5_dom"/>
</dbReference>
<reference evidence="6 7" key="1">
    <citation type="submission" date="2019-06" db="EMBL/GenBank/DDBJ databases">
        <title>New taxonomy in bacterial strain CC-CFT640, isolated from vineyard.</title>
        <authorList>
            <person name="Lin S.-Y."/>
            <person name="Tsai C.-F."/>
            <person name="Young C.-C."/>
        </authorList>
    </citation>
    <scope>NUCLEOTIDE SEQUENCE [LARGE SCALE GENOMIC DNA]</scope>
    <source>
        <strain evidence="6 7">CC-CFT640</strain>
    </source>
</reference>
<keyword evidence="4" id="KW-0732">Signal</keyword>
<evidence type="ECO:0000259" key="5">
    <source>
        <dbReference type="Pfam" id="PF00496"/>
    </source>
</evidence>